<dbReference type="InterPro" id="IPR035906">
    <property type="entry name" value="MetI-like_sf"/>
</dbReference>
<dbReference type="PANTHER" id="PTHR30151:SF25">
    <property type="entry name" value="TAURINE TRANSPORT SYSTEM PERMEASE PROTEIN TAUC"/>
    <property type="match status" value="1"/>
</dbReference>
<dbReference type="AlphaFoldDB" id="A0A0G3BPX7"/>
<feature type="transmembrane region" description="Helical" evidence="7">
    <location>
        <begin position="244"/>
        <end position="268"/>
    </location>
</feature>
<dbReference type="GO" id="GO:0055085">
    <property type="term" value="P:transmembrane transport"/>
    <property type="evidence" value="ECO:0007669"/>
    <property type="project" value="InterPro"/>
</dbReference>
<evidence type="ECO:0000256" key="3">
    <source>
        <dbReference type="ARBA" id="ARBA00022475"/>
    </source>
</evidence>
<dbReference type="SUPFAM" id="SSF161098">
    <property type="entry name" value="MetI-like"/>
    <property type="match status" value="1"/>
</dbReference>
<evidence type="ECO:0000256" key="4">
    <source>
        <dbReference type="ARBA" id="ARBA00022692"/>
    </source>
</evidence>
<keyword evidence="5 7" id="KW-1133">Transmembrane helix</keyword>
<feature type="transmembrane region" description="Helical" evidence="7">
    <location>
        <begin position="30"/>
        <end position="49"/>
    </location>
</feature>
<dbReference type="Pfam" id="PF00528">
    <property type="entry name" value="BPD_transp_1"/>
    <property type="match status" value="1"/>
</dbReference>
<dbReference type="CDD" id="cd06261">
    <property type="entry name" value="TM_PBP2"/>
    <property type="match status" value="1"/>
</dbReference>
<evidence type="ECO:0000256" key="6">
    <source>
        <dbReference type="ARBA" id="ARBA00023136"/>
    </source>
</evidence>
<dbReference type="KEGG" id="pbh:AAW51_2710"/>
<comment type="subcellular location">
    <subcellularLocation>
        <location evidence="1 7">Cell membrane</location>
        <topology evidence="1 7">Multi-pass membrane protein</topology>
    </subcellularLocation>
</comment>
<dbReference type="STRING" id="413882.AAW51_2710"/>
<dbReference type="Gene3D" id="1.10.3720.10">
    <property type="entry name" value="MetI-like"/>
    <property type="match status" value="1"/>
</dbReference>
<dbReference type="PATRIC" id="fig|413882.6.peg.2829"/>
<dbReference type="PROSITE" id="PS50928">
    <property type="entry name" value="ABC_TM1"/>
    <property type="match status" value="1"/>
</dbReference>
<dbReference type="PANTHER" id="PTHR30151">
    <property type="entry name" value="ALKANE SULFONATE ABC TRANSPORTER-RELATED, MEMBRANE SUBUNIT"/>
    <property type="match status" value="1"/>
</dbReference>
<gene>
    <name evidence="9" type="primary">ssuC</name>
    <name evidence="9" type="ORF">AAW51_2710</name>
</gene>
<evidence type="ECO:0000256" key="5">
    <source>
        <dbReference type="ARBA" id="ARBA00022989"/>
    </source>
</evidence>
<evidence type="ECO:0000259" key="8">
    <source>
        <dbReference type="PROSITE" id="PS50928"/>
    </source>
</evidence>
<keyword evidence="10" id="KW-1185">Reference proteome</keyword>
<protein>
    <submittedName>
        <fullName evidence="9">Taurine ABC transporter permease</fullName>
    </submittedName>
</protein>
<evidence type="ECO:0000313" key="9">
    <source>
        <dbReference type="EMBL" id="AKJ29401.1"/>
    </source>
</evidence>
<evidence type="ECO:0000256" key="2">
    <source>
        <dbReference type="ARBA" id="ARBA00022448"/>
    </source>
</evidence>
<evidence type="ECO:0000313" key="10">
    <source>
        <dbReference type="Proteomes" id="UP000035352"/>
    </source>
</evidence>
<keyword evidence="3" id="KW-1003">Cell membrane</keyword>
<dbReference type="Proteomes" id="UP000035352">
    <property type="component" value="Chromosome"/>
</dbReference>
<evidence type="ECO:0000256" key="1">
    <source>
        <dbReference type="ARBA" id="ARBA00004651"/>
    </source>
</evidence>
<evidence type="ECO:0000256" key="7">
    <source>
        <dbReference type="RuleBase" id="RU363032"/>
    </source>
</evidence>
<feature type="domain" description="ABC transmembrane type-1" evidence="8">
    <location>
        <begin position="78"/>
        <end position="270"/>
    </location>
</feature>
<proteinExistence type="inferred from homology"/>
<comment type="similarity">
    <text evidence="7">Belongs to the binding-protein-dependent transport system permease family.</text>
</comment>
<keyword evidence="2 7" id="KW-0813">Transport</keyword>
<keyword evidence="4 7" id="KW-0812">Transmembrane</keyword>
<accession>A0A0G3BPX7</accession>
<dbReference type="InterPro" id="IPR000515">
    <property type="entry name" value="MetI-like"/>
</dbReference>
<dbReference type="GO" id="GO:0010438">
    <property type="term" value="P:cellular response to sulfur starvation"/>
    <property type="evidence" value="ECO:0007669"/>
    <property type="project" value="TreeGrafter"/>
</dbReference>
<dbReference type="EMBL" id="CP011371">
    <property type="protein sequence ID" value="AKJ29401.1"/>
    <property type="molecule type" value="Genomic_DNA"/>
</dbReference>
<feature type="transmembrane region" description="Helical" evidence="7">
    <location>
        <begin position="122"/>
        <end position="142"/>
    </location>
</feature>
<keyword evidence="6 7" id="KW-0472">Membrane</keyword>
<name>A0A0G3BPX7_9BURK</name>
<reference evidence="9 10" key="1">
    <citation type="submission" date="2015-05" db="EMBL/GenBank/DDBJ databases">
        <authorList>
            <person name="Tang B."/>
            <person name="Yu Y."/>
        </authorList>
    </citation>
    <scope>NUCLEOTIDE SEQUENCE [LARGE SCALE GENOMIC DNA]</scope>
    <source>
        <strain evidence="9 10">DSM 7029</strain>
    </source>
</reference>
<feature type="transmembrane region" description="Helical" evidence="7">
    <location>
        <begin position="188"/>
        <end position="214"/>
    </location>
</feature>
<organism evidence="9 10">
    <name type="scientific">Caldimonas brevitalea</name>
    <dbReference type="NCBI Taxonomy" id="413882"/>
    <lineage>
        <taxon>Bacteria</taxon>
        <taxon>Pseudomonadati</taxon>
        <taxon>Pseudomonadota</taxon>
        <taxon>Betaproteobacteria</taxon>
        <taxon>Burkholderiales</taxon>
        <taxon>Sphaerotilaceae</taxon>
        <taxon>Caldimonas</taxon>
    </lineage>
</organism>
<feature type="transmembrane region" description="Helical" evidence="7">
    <location>
        <begin position="91"/>
        <end position="110"/>
    </location>
</feature>
<dbReference type="GO" id="GO:0005886">
    <property type="term" value="C:plasma membrane"/>
    <property type="evidence" value="ECO:0007669"/>
    <property type="project" value="UniProtKB-SubCell"/>
</dbReference>
<feature type="transmembrane region" description="Helical" evidence="7">
    <location>
        <begin position="148"/>
        <end position="167"/>
    </location>
</feature>
<sequence length="278" mass="30468">MVMSSLASSSKLLRVPVSPAVALWQRRARATLRGLALPTLVLLVWWAAYRFQWTDSKLLVPIGQVWDTAQRLSANGELWVSLGASLQRQSLGFAIGSLAGLVFGTVLGLSRWFDQFVGPSFHAFKQVSLLAWIPLISVWFGLGDPAKVAFLSLAAFFPVVLNTFEGIRSVPRELTEVARVFAFTRWQLIRRVVLPSALPSIFTGVYLALLYSWLATLGAEYLLTSGKGIGNLLVDGREHFWMDQVLLCVAVVGAVGFLLNLGAAAVEARLVRGRGARR</sequence>